<proteinExistence type="predicted"/>
<protein>
    <submittedName>
        <fullName evidence="3">Imm downregulated 23</fullName>
    </submittedName>
</protein>
<organism evidence="3 4">
    <name type="scientific">Ectocarpus siliculosus</name>
    <name type="common">Brown alga</name>
    <name type="synonym">Conferva siliculosa</name>
    <dbReference type="NCBI Taxonomy" id="2880"/>
    <lineage>
        <taxon>Eukaryota</taxon>
        <taxon>Sar</taxon>
        <taxon>Stramenopiles</taxon>
        <taxon>Ochrophyta</taxon>
        <taxon>PX clade</taxon>
        <taxon>Phaeophyceae</taxon>
        <taxon>Ectocarpales</taxon>
        <taxon>Ectocarpaceae</taxon>
        <taxon>Ectocarpus</taxon>
    </lineage>
</organism>
<dbReference type="OrthoDB" id="202886at2759"/>
<dbReference type="EMBL" id="FN649741">
    <property type="protein sequence ID" value="CBJ27783.1"/>
    <property type="molecule type" value="Genomic_DNA"/>
</dbReference>
<dbReference type="Proteomes" id="UP000002630">
    <property type="component" value="Linkage Group LG16"/>
</dbReference>
<sequence>MKTACVALALLGSSSAFVVPMANVRTTSSSSTSLAMSSEPMTRSQALSNLFGATAAVAAAAAVPGVAFADGAKSLATQSRARGIYGNRIAALKGAVDKGDTAAIVAEQNCFRLFNSGVYSTDKAKFAEAEALAKSVVQAAGAGDAKALKDSYAAYMKYTEKKSGYNGAGDGQGFGSEFDYKNRTPLGTVYQR</sequence>
<dbReference type="InParanoid" id="D7G7Q2"/>
<evidence type="ECO:0000313" key="4">
    <source>
        <dbReference type="Proteomes" id="UP000002630"/>
    </source>
</evidence>
<accession>D7G7Q2</accession>
<dbReference type="eggNOG" id="ENOG502S4K1">
    <property type="taxonomic scope" value="Eukaryota"/>
</dbReference>
<feature type="signal peptide" evidence="1">
    <location>
        <begin position="1"/>
        <end position="16"/>
    </location>
</feature>
<name>D7G7Q2_ECTSI</name>
<keyword evidence="4" id="KW-1185">Reference proteome</keyword>
<evidence type="ECO:0000256" key="1">
    <source>
        <dbReference type="SAM" id="SignalP"/>
    </source>
</evidence>
<keyword evidence="1" id="KW-0732">Signal</keyword>
<feature type="chain" id="PRO_5003096138" evidence="1">
    <location>
        <begin position="17"/>
        <end position="192"/>
    </location>
</feature>
<dbReference type="InterPro" id="IPR040933">
    <property type="entry name" value="PSII_Pbs31"/>
</dbReference>
<dbReference type="EMBL" id="FN649086">
    <property type="protein sequence ID" value="CBJ27783.1"/>
    <property type="molecule type" value="Genomic_DNA"/>
</dbReference>
<gene>
    <name evidence="3" type="ORF">Esi_0085_0010</name>
</gene>
<evidence type="ECO:0000313" key="3">
    <source>
        <dbReference type="EMBL" id="CBJ27783.1"/>
    </source>
</evidence>
<feature type="domain" description="Photosystem II Psb31 protein" evidence="2">
    <location>
        <begin position="72"/>
        <end position="162"/>
    </location>
</feature>
<reference evidence="3 4" key="1">
    <citation type="journal article" date="2010" name="Nature">
        <title>The Ectocarpus genome and the independent evolution of multicellularity in brown algae.</title>
        <authorList>
            <person name="Cock J.M."/>
            <person name="Sterck L."/>
            <person name="Rouze P."/>
            <person name="Scornet D."/>
            <person name="Allen A.E."/>
            <person name="Amoutzias G."/>
            <person name="Anthouard V."/>
            <person name="Artiguenave F."/>
            <person name="Aury J.M."/>
            <person name="Badger J.H."/>
            <person name="Beszteri B."/>
            <person name="Billiau K."/>
            <person name="Bonnet E."/>
            <person name="Bothwell J.H."/>
            <person name="Bowler C."/>
            <person name="Boyen C."/>
            <person name="Brownlee C."/>
            <person name="Carrano C.J."/>
            <person name="Charrier B."/>
            <person name="Cho G.Y."/>
            <person name="Coelho S.M."/>
            <person name="Collen J."/>
            <person name="Corre E."/>
            <person name="Da Silva C."/>
            <person name="Delage L."/>
            <person name="Delaroque N."/>
            <person name="Dittami S.M."/>
            <person name="Doulbeau S."/>
            <person name="Elias M."/>
            <person name="Farnham G."/>
            <person name="Gachon C.M."/>
            <person name="Gschloessl B."/>
            <person name="Heesch S."/>
            <person name="Jabbari K."/>
            <person name="Jubin C."/>
            <person name="Kawai H."/>
            <person name="Kimura K."/>
            <person name="Kloareg B."/>
            <person name="Kupper F.C."/>
            <person name="Lang D."/>
            <person name="Le Bail A."/>
            <person name="Leblanc C."/>
            <person name="Lerouge P."/>
            <person name="Lohr M."/>
            <person name="Lopez P.J."/>
            <person name="Martens C."/>
            <person name="Maumus F."/>
            <person name="Michel G."/>
            <person name="Miranda-Saavedra D."/>
            <person name="Morales J."/>
            <person name="Moreau H."/>
            <person name="Motomura T."/>
            <person name="Nagasato C."/>
            <person name="Napoli C.A."/>
            <person name="Nelson D.R."/>
            <person name="Nyvall-Collen P."/>
            <person name="Peters A.F."/>
            <person name="Pommier C."/>
            <person name="Potin P."/>
            <person name="Poulain J."/>
            <person name="Quesneville H."/>
            <person name="Read B."/>
            <person name="Rensing S.A."/>
            <person name="Ritter A."/>
            <person name="Rousvoal S."/>
            <person name="Samanta M."/>
            <person name="Samson G."/>
            <person name="Schroeder D.C."/>
            <person name="Segurens B."/>
            <person name="Strittmatter M."/>
            <person name="Tonon T."/>
            <person name="Tregear J.W."/>
            <person name="Valentin K."/>
            <person name="von Dassow P."/>
            <person name="Yamagishi T."/>
            <person name="Van de Peer Y."/>
            <person name="Wincker P."/>
        </authorList>
    </citation>
    <scope>NUCLEOTIDE SEQUENCE [LARGE SCALE GENOMIC DNA]</scope>
    <source>
        <strain evidence="4">Ec32 / CCAP1310/4</strain>
    </source>
</reference>
<dbReference type="AlphaFoldDB" id="D7G7Q2"/>
<dbReference type="Pfam" id="PF18240">
    <property type="entry name" value="PSII_Pbs31"/>
    <property type="match status" value="1"/>
</dbReference>
<dbReference type="Gene3D" id="1.20.120.1740">
    <property type="entry name" value="Sodium ion translocating NADH-quinone reductase subunit C-like"/>
    <property type="match status" value="1"/>
</dbReference>
<evidence type="ECO:0000259" key="2">
    <source>
        <dbReference type="Pfam" id="PF18240"/>
    </source>
</evidence>